<evidence type="ECO:0000313" key="2">
    <source>
        <dbReference type="EMBL" id="TSB14278.1"/>
    </source>
</evidence>
<gene>
    <name evidence="2" type="ORF">FNZ23_31175</name>
</gene>
<keyword evidence="3" id="KW-1185">Reference proteome</keyword>
<dbReference type="Proteomes" id="UP000320888">
    <property type="component" value="Unassembled WGS sequence"/>
</dbReference>
<evidence type="ECO:0000259" key="1">
    <source>
        <dbReference type="Pfam" id="PF06527"/>
    </source>
</evidence>
<accession>A0A553XBE6</accession>
<comment type="caution">
    <text evidence="2">The sequence shown here is derived from an EMBL/GenBank/DDBJ whole genome shotgun (WGS) entry which is preliminary data.</text>
</comment>
<reference evidence="2 3" key="1">
    <citation type="submission" date="2019-07" db="EMBL/GenBank/DDBJ databases">
        <title>Draft genome for Streptomyces benahoarensis MZ03-48.</title>
        <authorList>
            <person name="Gonzalez-Pimentel J.L."/>
        </authorList>
    </citation>
    <scope>NUCLEOTIDE SEQUENCE [LARGE SCALE GENOMIC DNA]</scope>
    <source>
        <strain evidence="2 3">MZ03-48</strain>
    </source>
</reference>
<name>A0A553XBE6_9ACTN</name>
<protein>
    <recommendedName>
        <fullName evidence="1">TniQ domain-containing protein</fullName>
    </recommendedName>
</protein>
<feature type="domain" description="TniQ" evidence="1">
    <location>
        <begin position="18"/>
        <end position="151"/>
    </location>
</feature>
<dbReference type="InterPro" id="IPR009492">
    <property type="entry name" value="TniQ"/>
</dbReference>
<sequence>MELANVYRARLASTTICYTPELLHDELLYSWLCRLAILNAWGTGRDAVRKIFGGRTVTPSLTLPSHFDAMNERCARALPHDSFADLMEVSTLLPYHRPFLDHERYAQLMEDSRSGNSLDLKLRLGLVANRFGINTPHRFCPACVAEDIEMNGCH</sequence>
<dbReference type="AlphaFoldDB" id="A0A553XBE6"/>
<dbReference type="EMBL" id="VKLS01001018">
    <property type="protein sequence ID" value="TSB14278.1"/>
    <property type="molecule type" value="Genomic_DNA"/>
</dbReference>
<evidence type="ECO:0000313" key="3">
    <source>
        <dbReference type="Proteomes" id="UP000320888"/>
    </source>
</evidence>
<feature type="non-terminal residue" evidence="2">
    <location>
        <position position="154"/>
    </location>
</feature>
<dbReference type="Pfam" id="PF06527">
    <property type="entry name" value="TniQ"/>
    <property type="match status" value="1"/>
</dbReference>
<organism evidence="2 3">
    <name type="scientific">Streptomyces benahoarensis</name>
    <dbReference type="NCBI Taxonomy" id="2595054"/>
    <lineage>
        <taxon>Bacteria</taxon>
        <taxon>Bacillati</taxon>
        <taxon>Actinomycetota</taxon>
        <taxon>Actinomycetes</taxon>
        <taxon>Kitasatosporales</taxon>
        <taxon>Streptomycetaceae</taxon>
        <taxon>Streptomyces</taxon>
    </lineage>
</organism>
<proteinExistence type="predicted"/>